<dbReference type="AlphaFoldDB" id="A0A090Q5C3"/>
<dbReference type="eggNOG" id="ENOG5032TIE">
    <property type="taxonomic scope" value="Bacteria"/>
</dbReference>
<evidence type="ECO:0000313" key="2">
    <source>
        <dbReference type="EMBL" id="GAK97382.1"/>
    </source>
</evidence>
<protein>
    <recommendedName>
        <fullName evidence="4">Riboflavin synthase subunit beta</fullName>
    </recommendedName>
</protein>
<keyword evidence="1" id="KW-1133">Transmembrane helix</keyword>
<name>A0A090Q5C3_9FLAO</name>
<accession>A0A090Q5C3</accession>
<organism evidence="2 3">
    <name type="scientific">Nonlabens tegetincola</name>
    <dbReference type="NCBI Taxonomy" id="323273"/>
    <lineage>
        <taxon>Bacteria</taxon>
        <taxon>Pseudomonadati</taxon>
        <taxon>Bacteroidota</taxon>
        <taxon>Flavobacteriia</taxon>
        <taxon>Flavobacteriales</taxon>
        <taxon>Flavobacteriaceae</taxon>
        <taxon>Nonlabens</taxon>
    </lineage>
</organism>
<comment type="caution">
    <text evidence="2">The sequence shown here is derived from an EMBL/GenBank/DDBJ whole genome shotgun (WGS) entry which is preliminary data.</text>
</comment>
<sequence length="94" mass="11167">MGILHRRKNKKYDYQPRYYKNEDGGRPFEIKGKFDEHRKTLQKTKGIKGKFQAAADDYSSGMDVAVKNRILIIIAVLVLLFLWFIDFDFSIFRF</sequence>
<keyword evidence="3" id="KW-1185">Reference proteome</keyword>
<dbReference type="EMBL" id="BBML01000005">
    <property type="protein sequence ID" value="GAK97382.1"/>
    <property type="molecule type" value="Genomic_DNA"/>
</dbReference>
<dbReference type="STRING" id="319236.BST91_02125"/>
<feature type="transmembrane region" description="Helical" evidence="1">
    <location>
        <begin position="70"/>
        <end position="92"/>
    </location>
</feature>
<evidence type="ECO:0000256" key="1">
    <source>
        <dbReference type="SAM" id="Phobius"/>
    </source>
</evidence>
<dbReference type="Proteomes" id="UP000029221">
    <property type="component" value="Unassembled WGS sequence"/>
</dbReference>
<dbReference type="RefSeq" id="WP_042278989.1">
    <property type="nucleotide sequence ID" value="NZ_BBML01000005.1"/>
</dbReference>
<proteinExistence type="predicted"/>
<gene>
    <name evidence="2" type="ORF">JCM19294_1428</name>
</gene>
<keyword evidence="1" id="KW-0812">Transmembrane</keyword>
<keyword evidence="1" id="KW-0472">Membrane</keyword>
<evidence type="ECO:0000313" key="3">
    <source>
        <dbReference type="Proteomes" id="UP000029221"/>
    </source>
</evidence>
<evidence type="ECO:0008006" key="4">
    <source>
        <dbReference type="Google" id="ProtNLM"/>
    </source>
</evidence>
<reference evidence="2" key="1">
    <citation type="journal article" date="2014" name="Genome Announc.">
        <title>Draft Genome Sequences of Marine Flavobacterium Nonlabens Strains NR17, NR24, NR27, NR32, NR33, and Ara13.</title>
        <authorList>
            <person name="Nakanishi M."/>
            <person name="Meirelles P."/>
            <person name="Suzuki R."/>
            <person name="Takatani N."/>
            <person name="Mino S."/>
            <person name="Suda W."/>
            <person name="Oshima K."/>
            <person name="Hattori M."/>
            <person name="Ohkuma M."/>
            <person name="Hosokawa M."/>
            <person name="Miyashita K."/>
            <person name="Thompson F.L."/>
            <person name="Niwa A."/>
            <person name="Sawabe T."/>
            <person name="Sawabe T."/>
        </authorList>
    </citation>
    <scope>NUCLEOTIDE SEQUENCE [LARGE SCALE GENOMIC DNA]</scope>
    <source>
        <strain evidence="2">JCM 19294</strain>
    </source>
</reference>